<dbReference type="GO" id="GO:0000172">
    <property type="term" value="C:ribonuclease MRP complex"/>
    <property type="evidence" value="ECO:0007669"/>
    <property type="project" value="TreeGrafter"/>
</dbReference>
<dbReference type="GO" id="GO:0000171">
    <property type="term" value="F:ribonuclease MRP activity"/>
    <property type="evidence" value="ECO:0007669"/>
    <property type="project" value="TreeGrafter"/>
</dbReference>
<name>A0A7S0V683_9CHLO</name>
<feature type="region of interest" description="Disordered" evidence="1">
    <location>
        <begin position="314"/>
        <end position="339"/>
    </location>
</feature>
<feature type="region of interest" description="Disordered" evidence="1">
    <location>
        <begin position="270"/>
        <end position="290"/>
    </location>
</feature>
<dbReference type="Pfam" id="PF08584">
    <property type="entry name" value="Ribonuc_P_40"/>
    <property type="match status" value="1"/>
</dbReference>
<dbReference type="PANTHER" id="PTHR15396">
    <property type="entry name" value="RIBONUCLEASE P PROTEIN SUBUNIT P40"/>
    <property type="match status" value="1"/>
</dbReference>
<feature type="region of interest" description="Disordered" evidence="1">
    <location>
        <begin position="358"/>
        <end position="396"/>
    </location>
</feature>
<feature type="compositionally biased region" description="Basic and acidic residues" evidence="1">
    <location>
        <begin position="813"/>
        <end position="833"/>
    </location>
</feature>
<proteinExistence type="predicted"/>
<evidence type="ECO:0000313" key="2">
    <source>
        <dbReference type="EMBL" id="CAD8780703.1"/>
    </source>
</evidence>
<protein>
    <submittedName>
        <fullName evidence="2">Uncharacterized protein</fullName>
    </submittedName>
</protein>
<accession>A0A7S0V683</accession>
<dbReference type="AlphaFoldDB" id="A0A7S0V683"/>
<reference evidence="2" key="1">
    <citation type="submission" date="2021-01" db="EMBL/GenBank/DDBJ databases">
        <authorList>
            <person name="Corre E."/>
            <person name="Pelletier E."/>
            <person name="Niang G."/>
            <person name="Scheremetjew M."/>
            <person name="Finn R."/>
            <person name="Kale V."/>
            <person name="Holt S."/>
            <person name="Cochrane G."/>
            <person name="Meng A."/>
            <person name="Brown T."/>
            <person name="Cohen L."/>
        </authorList>
    </citation>
    <scope>NUCLEOTIDE SEQUENCE</scope>
    <source>
        <strain evidence="2">SAG 63-3</strain>
    </source>
</reference>
<dbReference type="GO" id="GO:0000447">
    <property type="term" value="P:endonucleolytic cleavage in ITS1 to separate SSU-rRNA from 5.8S rRNA and LSU-rRNA from tricistronic rRNA transcript (SSU-rRNA, 5.8S rRNA, LSU-rRNA)"/>
    <property type="evidence" value="ECO:0007669"/>
    <property type="project" value="TreeGrafter"/>
</dbReference>
<dbReference type="GO" id="GO:0004526">
    <property type="term" value="F:ribonuclease P activity"/>
    <property type="evidence" value="ECO:0007669"/>
    <property type="project" value="TreeGrafter"/>
</dbReference>
<dbReference type="InterPro" id="IPR013893">
    <property type="entry name" value="RNase_P_Rpp40"/>
</dbReference>
<sequence length="833" mass="90691">MPSSQGPRLQLKLSHINHPKTSLEHLINKIVYAQAVQIAVPVIKSYSSSENDAHEPSTSLKTVCATVDSFCNEISSIGTESLLRSSGIPCLIRGVYLGHLLSRIFTFEANAQDNLFLTAHTDTSREIQFQLLSFSNFLDPEGPGGAKGQGIVVTGNGDLHMFVLEPVFRKLGLPGQRSHDRPEIFHVKVMLKSTKVQKGLTSLKKVFTAIDDNLQPAHYLCLTRFVDAPSQVDSIASSSKIHADSNNSVNEAALLKRLINQAASAAKKAFSRSATKTNEKTLGGLNPPLPTSSSEVFVNHVISVPPECEKTRIVGPPPLPFAQFPGLKETSGLSMTEKEEGKERRALYAKAGRVLQSSALAETPRNKEKSNCSKRENVLLKEESTDPPMTGDPPDNSLNSTVMSAVANSRNINEDEDSGRLLFYHDQVDKAISEGVECLWIPFLNDVFDIYEADSAKQERSTASIAKGNLSPPAVLLHGFHNPIDSCNSEISEQSAFLVKSEDCVQEKCGKKRKGILEVSFPNFEIAIHSTQADKGSVAHNLNEHGINVEGNIGNADSVARKKRRMAVNDTSDRFKALFDWVGAIANRIESLSFLNESVLSAMATPPFTTQPSQRTPAVAPGQLITNRIQGLFAPDQLSLLIRHLHKLLFQTDGDSSNSVPWIAFQIWAPDGCPITWTDCATPSGGGAAGGVGSGFKVHYPSPSSSSNINRLNLNGNYPVTHSICGSGTPSGLYGKTYRGGVRRAKGMPGAGPTAAIEFGSGLPGSMTIIIGRRGEMIWYRGLGSTDVAWPVATHRMEREAERRRRRRKGDNKRRMLQEKELRENAELNKAKN</sequence>
<dbReference type="GO" id="GO:0030681">
    <property type="term" value="C:multimeric ribonuclease P complex"/>
    <property type="evidence" value="ECO:0007669"/>
    <property type="project" value="TreeGrafter"/>
</dbReference>
<gene>
    <name evidence="2" type="ORF">PPAR00522_LOCUS15040</name>
</gene>
<organism evidence="2">
    <name type="scientific">Polytomella parva</name>
    <dbReference type="NCBI Taxonomy" id="51329"/>
    <lineage>
        <taxon>Eukaryota</taxon>
        <taxon>Viridiplantae</taxon>
        <taxon>Chlorophyta</taxon>
        <taxon>core chlorophytes</taxon>
        <taxon>Chlorophyceae</taxon>
        <taxon>CS clade</taxon>
        <taxon>Chlamydomonadales</taxon>
        <taxon>Chlamydomonadaceae</taxon>
        <taxon>Polytomella</taxon>
    </lineage>
</organism>
<dbReference type="GO" id="GO:0001682">
    <property type="term" value="P:tRNA 5'-leader removal"/>
    <property type="evidence" value="ECO:0007669"/>
    <property type="project" value="InterPro"/>
</dbReference>
<feature type="region of interest" description="Disordered" evidence="1">
    <location>
        <begin position="801"/>
        <end position="833"/>
    </location>
</feature>
<feature type="compositionally biased region" description="Basic and acidic residues" evidence="1">
    <location>
        <begin position="364"/>
        <end position="384"/>
    </location>
</feature>
<dbReference type="PANTHER" id="PTHR15396:SF1">
    <property type="entry name" value="RIBONUCLEASE P PROTEIN SUBUNIT P40"/>
    <property type="match status" value="1"/>
</dbReference>
<dbReference type="EMBL" id="HBFM01023196">
    <property type="protein sequence ID" value="CAD8780703.1"/>
    <property type="molecule type" value="Transcribed_RNA"/>
</dbReference>
<evidence type="ECO:0000256" key="1">
    <source>
        <dbReference type="SAM" id="MobiDB-lite"/>
    </source>
</evidence>